<feature type="domain" description="18S rRNA (guanine(1575)-N(7))-methyltransferase Bud23 C-terminal" evidence="11">
    <location>
        <begin position="217"/>
        <end position="302"/>
    </location>
</feature>
<keyword evidence="13" id="KW-1185">Reference proteome</keyword>
<dbReference type="PANTHER" id="PTHR12734:SF0">
    <property type="entry name" value="18S RRNA (GUANINE-N(7))-METHYLTRANSFERASE-RELATED"/>
    <property type="match status" value="1"/>
</dbReference>
<comment type="subcellular location">
    <subcellularLocation>
        <location evidence="2">Cytoplasm</location>
    </subcellularLocation>
    <subcellularLocation>
        <location evidence="1">Nucleus</location>
    </subcellularLocation>
</comment>
<protein>
    <submittedName>
        <fullName evidence="12">Probable bud23-protein involved in bud-site selection</fullName>
    </submittedName>
</protein>
<evidence type="ECO:0000256" key="2">
    <source>
        <dbReference type="ARBA" id="ARBA00004496"/>
    </source>
</evidence>
<keyword evidence="6" id="KW-0808">Transferase</keyword>
<keyword evidence="8" id="KW-0539">Nucleus</keyword>
<dbReference type="GO" id="GO:0005730">
    <property type="term" value="C:nucleolus"/>
    <property type="evidence" value="ECO:0007669"/>
    <property type="project" value="UniProtKB-ARBA"/>
</dbReference>
<comment type="similarity">
    <text evidence="3">Belongs to the class I-like SAM-binding methyltransferase superfamily. BUD23/WBSCR22 family.</text>
</comment>
<feature type="region of interest" description="Disordered" evidence="9">
    <location>
        <begin position="240"/>
        <end position="304"/>
    </location>
</feature>
<feature type="domain" description="Methyltransferase type 11" evidence="10">
    <location>
        <begin position="57"/>
        <end position="131"/>
    </location>
</feature>
<proteinExistence type="inferred from homology"/>
<evidence type="ECO:0000256" key="9">
    <source>
        <dbReference type="SAM" id="MobiDB-lite"/>
    </source>
</evidence>
<dbReference type="Pfam" id="PF08241">
    <property type="entry name" value="Methyltransf_11"/>
    <property type="match status" value="1"/>
</dbReference>
<evidence type="ECO:0000256" key="7">
    <source>
        <dbReference type="ARBA" id="ARBA00022691"/>
    </source>
</evidence>
<dbReference type="EMBL" id="CCYA01000391">
    <property type="protein sequence ID" value="CEH16850.1"/>
    <property type="molecule type" value="Genomic_DNA"/>
</dbReference>
<dbReference type="Proteomes" id="UP000054845">
    <property type="component" value="Unassembled WGS sequence"/>
</dbReference>
<dbReference type="PANTHER" id="PTHR12734">
    <property type="entry name" value="METHYLTRANSFERASE-RELATED"/>
    <property type="match status" value="1"/>
</dbReference>
<evidence type="ECO:0000313" key="13">
    <source>
        <dbReference type="Proteomes" id="UP000054845"/>
    </source>
</evidence>
<dbReference type="InterPro" id="IPR039769">
    <property type="entry name" value="Bud23-like"/>
</dbReference>
<organism evidence="12 13">
    <name type="scientific">Ceraceosorus bombacis</name>
    <dbReference type="NCBI Taxonomy" id="401625"/>
    <lineage>
        <taxon>Eukaryota</taxon>
        <taxon>Fungi</taxon>
        <taxon>Dikarya</taxon>
        <taxon>Basidiomycota</taxon>
        <taxon>Ustilaginomycotina</taxon>
        <taxon>Exobasidiomycetes</taxon>
        <taxon>Ceraceosorales</taxon>
        <taxon>Ceraceosoraceae</taxon>
        <taxon>Ceraceosorus</taxon>
    </lineage>
</organism>
<keyword evidence="7" id="KW-0949">S-adenosyl-L-methionine</keyword>
<evidence type="ECO:0000256" key="5">
    <source>
        <dbReference type="ARBA" id="ARBA00022603"/>
    </source>
</evidence>
<evidence type="ECO:0000259" key="10">
    <source>
        <dbReference type="Pfam" id="PF08241"/>
    </source>
</evidence>
<dbReference type="InterPro" id="IPR013216">
    <property type="entry name" value="Methyltransf_11"/>
</dbReference>
<feature type="compositionally biased region" description="Basic and acidic residues" evidence="9">
    <location>
        <begin position="258"/>
        <end position="278"/>
    </location>
</feature>
<dbReference type="CDD" id="cd02440">
    <property type="entry name" value="AdoMet_MTases"/>
    <property type="match status" value="1"/>
</dbReference>
<reference evidence="12 13" key="1">
    <citation type="submission" date="2014-09" db="EMBL/GenBank/DDBJ databases">
        <authorList>
            <person name="Magalhaes I.L.F."/>
            <person name="Oliveira U."/>
            <person name="Santos F.R."/>
            <person name="Vidigal T.H.D.A."/>
            <person name="Brescovit A.D."/>
            <person name="Santos A.J."/>
        </authorList>
    </citation>
    <scope>NUCLEOTIDE SEQUENCE [LARGE SCALE GENOMIC DNA]</scope>
</reference>
<dbReference type="GO" id="GO:0016435">
    <property type="term" value="F:rRNA (guanine) methyltransferase activity"/>
    <property type="evidence" value="ECO:0007669"/>
    <property type="project" value="InterPro"/>
</dbReference>
<dbReference type="STRING" id="401625.A0A0N7LAK6"/>
<dbReference type="AlphaFoldDB" id="A0A0N7LAK6"/>
<sequence>MSRPEHLAPPEVYYNDVEASKYTSSTRVRHIQATMAERAMELLAMPAFLQQGGGLLLDIGCGSGLSGEVIQEAGHEWVGVDISPSMLDVALQEESQGDLLLGDVGEGLPFRPGMFDGAISISVLQWLLNADKIDASPIARLSSFFTTLHAALRNGARAVLQFYPESDEQVRLCMQAATRAGFGGGLVVDYPNSKKAKKLFLVLWVGGVMLPPAGYAGAVDTMHEQQLPRGLVGEHEDADVVHGQQQVKSSGRRQIRGGKADKKSKSRDKGKDWILRKKDLYRKRGKEDVPTDSKYTGRKRKTAF</sequence>
<dbReference type="FunFam" id="3.40.50.150:FF:000017">
    <property type="entry name" value="probable 18S rRNA (Guanine-N(7))-methyltransferase"/>
    <property type="match status" value="1"/>
</dbReference>
<evidence type="ECO:0000256" key="3">
    <source>
        <dbReference type="ARBA" id="ARBA00005547"/>
    </source>
</evidence>
<dbReference type="InterPro" id="IPR022238">
    <property type="entry name" value="Bud23_C"/>
</dbReference>
<name>A0A0N7LAK6_9BASI</name>
<keyword evidence="5" id="KW-0489">Methyltransferase</keyword>
<dbReference type="OrthoDB" id="2877at2759"/>
<dbReference type="GO" id="GO:0070476">
    <property type="term" value="P:rRNA (guanine-N7)-methylation"/>
    <property type="evidence" value="ECO:0007669"/>
    <property type="project" value="InterPro"/>
</dbReference>
<evidence type="ECO:0000313" key="12">
    <source>
        <dbReference type="EMBL" id="CEH16850.1"/>
    </source>
</evidence>
<evidence type="ECO:0000256" key="6">
    <source>
        <dbReference type="ARBA" id="ARBA00022679"/>
    </source>
</evidence>
<evidence type="ECO:0000256" key="4">
    <source>
        <dbReference type="ARBA" id="ARBA00022490"/>
    </source>
</evidence>
<dbReference type="Gene3D" id="3.40.50.150">
    <property type="entry name" value="Vaccinia Virus protein VP39"/>
    <property type="match status" value="1"/>
</dbReference>
<evidence type="ECO:0000256" key="8">
    <source>
        <dbReference type="ARBA" id="ARBA00023242"/>
    </source>
</evidence>
<dbReference type="SUPFAM" id="SSF53335">
    <property type="entry name" value="S-adenosyl-L-methionine-dependent methyltransferases"/>
    <property type="match status" value="1"/>
</dbReference>
<dbReference type="GO" id="GO:0005737">
    <property type="term" value="C:cytoplasm"/>
    <property type="evidence" value="ECO:0007669"/>
    <property type="project" value="UniProtKB-SubCell"/>
</dbReference>
<dbReference type="InterPro" id="IPR029063">
    <property type="entry name" value="SAM-dependent_MTases_sf"/>
</dbReference>
<keyword evidence="4" id="KW-0963">Cytoplasm</keyword>
<evidence type="ECO:0000256" key="1">
    <source>
        <dbReference type="ARBA" id="ARBA00004123"/>
    </source>
</evidence>
<dbReference type="Pfam" id="PF12589">
    <property type="entry name" value="WBS_methylT"/>
    <property type="match status" value="1"/>
</dbReference>
<evidence type="ECO:0000259" key="11">
    <source>
        <dbReference type="Pfam" id="PF12589"/>
    </source>
</evidence>
<accession>A0A0N7LAK6</accession>